<feature type="compositionally biased region" description="Polar residues" evidence="1">
    <location>
        <begin position="63"/>
        <end position="80"/>
    </location>
</feature>
<feature type="region of interest" description="Disordered" evidence="1">
    <location>
        <begin position="63"/>
        <end position="82"/>
    </location>
</feature>
<feature type="compositionally biased region" description="Basic and acidic residues" evidence="1">
    <location>
        <begin position="104"/>
        <end position="119"/>
    </location>
</feature>
<feature type="region of interest" description="Disordered" evidence="1">
    <location>
        <begin position="17"/>
        <end position="52"/>
    </location>
</feature>
<dbReference type="STRING" id="35570.A0A1I8PK87"/>
<feature type="compositionally biased region" description="Low complexity" evidence="1">
    <location>
        <begin position="319"/>
        <end position="338"/>
    </location>
</feature>
<feature type="region of interest" description="Disordered" evidence="1">
    <location>
        <begin position="87"/>
        <end position="164"/>
    </location>
</feature>
<feature type="compositionally biased region" description="Low complexity" evidence="1">
    <location>
        <begin position="301"/>
        <end position="310"/>
    </location>
</feature>
<dbReference type="Proteomes" id="UP000095300">
    <property type="component" value="Unassembled WGS sequence"/>
</dbReference>
<feature type="compositionally biased region" description="Polar residues" evidence="1">
    <location>
        <begin position="557"/>
        <end position="571"/>
    </location>
</feature>
<dbReference type="VEuPathDB" id="VectorBase:SCAU008841"/>
<evidence type="ECO:0000256" key="1">
    <source>
        <dbReference type="SAM" id="MobiDB-lite"/>
    </source>
</evidence>
<feature type="compositionally biased region" description="Low complexity" evidence="1">
    <location>
        <begin position="572"/>
        <end position="610"/>
    </location>
</feature>
<gene>
    <name evidence="3" type="primary">106093585</name>
</gene>
<reference evidence="3" key="1">
    <citation type="submission" date="2020-05" db="UniProtKB">
        <authorList>
            <consortium name="EnsemblMetazoa"/>
        </authorList>
    </citation>
    <scope>IDENTIFICATION</scope>
    <source>
        <strain evidence="3">USDA</strain>
    </source>
</reference>
<proteinExistence type="predicted"/>
<dbReference type="OrthoDB" id="6345081at2759"/>
<dbReference type="EnsemblMetazoa" id="SCAU008841-RA">
    <property type="protein sequence ID" value="SCAU008841-PA"/>
    <property type="gene ID" value="SCAU008841"/>
</dbReference>
<feature type="compositionally biased region" description="Basic and acidic residues" evidence="1">
    <location>
        <begin position="28"/>
        <end position="37"/>
    </location>
</feature>
<evidence type="ECO:0008006" key="5">
    <source>
        <dbReference type="Google" id="ProtNLM"/>
    </source>
</evidence>
<feature type="region of interest" description="Disordered" evidence="1">
    <location>
        <begin position="751"/>
        <end position="771"/>
    </location>
</feature>
<keyword evidence="2" id="KW-0812">Transmembrane</keyword>
<protein>
    <recommendedName>
        <fullName evidence="5">EB domain-containing protein</fullName>
    </recommendedName>
</protein>
<organism evidence="3 4">
    <name type="scientific">Stomoxys calcitrans</name>
    <name type="common">Stable fly</name>
    <name type="synonym">Conops calcitrans</name>
    <dbReference type="NCBI Taxonomy" id="35570"/>
    <lineage>
        <taxon>Eukaryota</taxon>
        <taxon>Metazoa</taxon>
        <taxon>Ecdysozoa</taxon>
        <taxon>Arthropoda</taxon>
        <taxon>Hexapoda</taxon>
        <taxon>Insecta</taxon>
        <taxon>Pterygota</taxon>
        <taxon>Neoptera</taxon>
        <taxon>Endopterygota</taxon>
        <taxon>Diptera</taxon>
        <taxon>Brachycera</taxon>
        <taxon>Muscomorpha</taxon>
        <taxon>Muscoidea</taxon>
        <taxon>Muscidae</taxon>
        <taxon>Stomoxys</taxon>
    </lineage>
</organism>
<feature type="compositionally biased region" description="Low complexity" evidence="1">
    <location>
        <begin position="756"/>
        <end position="771"/>
    </location>
</feature>
<evidence type="ECO:0000256" key="2">
    <source>
        <dbReference type="SAM" id="Phobius"/>
    </source>
</evidence>
<evidence type="ECO:0000313" key="4">
    <source>
        <dbReference type="Proteomes" id="UP000095300"/>
    </source>
</evidence>
<sequence>MAKILNNRNYHKITAVEQTHQRHSRHSRQAETEKEKQNQVQQHQQQEKRQRRQENLFSLNSPNHIIFYNPNQPEQSQGLQQHVDLQAKARQHNSQQHYRNKTKQHLDQKEQLTAREIGKNKKNQQQHRSQQQPASKSTASTYSPASLSTMRTPPTPTTTTSTSSHLLYTPTINCNTNSTSSTTNTSYTTTTNSCCFLTYHLFAAYAEAATLQLKRKTSLNKLFYPNPTSARRHYAMDMNSICYLILMALVYWGVMIKAAVALTPSDNATPASPASMGPMEPLSELITANLSLPNDVVVSGSNNNTNNKSSFHGKSKVNTSSSTISSISMATPSRLQPQQPLPLSPISSSSSSDILTNYQRRLLTRREAANVPDFDDDDSSYHDDEFDEYETLIRNKSAKGKYIGAPCNNMTCEPTLLHVTCDKETQICGCERNYPVQLGLTRGCDKPKKLGEMCFYDETCQYNDENSLCVQVRHNAMCQCANGYHSVSYNKPPRRVFCTQDIDELNSDLPTLLGVCVGIGVLAGLICMVLHLFSKTKYPRHRNFGDANLPPPIMYSSETGYNNHNPYDTVQSGRPSSRSSMRSSGGSIGSYGNRRSSTGGVTSTTAGSKGILVSTSRTGSRRPSLASVHSTSSSVRSYSMMRFEKEQQQKEIRHEMKLRLARLQQHQQQQQLGQYKPQIIIGDTATTMQQHGIALNRITMATPSPMTPNSTDELLPAVDENPEYPLTMEPQTKPCPESVASATLSAIKNAAVSTGTSPKQHSSTTHSKTTPAVAVATASGGIGVGGSPMAARNTNDIANAAYIGPCSSSTEAL</sequence>
<keyword evidence="2" id="KW-0472">Membrane</keyword>
<feature type="compositionally biased region" description="Low complexity" evidence="1">
    <location>
        <begin position="146"/>
        <end position="164"/>
    </location>
</feature>
<feature type="region of interest" description="Disordered" evidence="1">
    <location>
        <begin position="301"/>
        <end position="350"/>
    </location>
</feature>
<feature type="region of interest" description="Disordered" evidence="1">
    <location>
        <begin position="557"/>
        <end position="633"/>
    </location>
</feature>
<keyword evidence="2" id="KW-1133">Transmembrane helix</keyword>
<feature type="transmembrane region" description="Helical" evidence="2">
    <location>
        <begin position="512"/>
        <end position="533"/>
    </location>
</feature>
<name>A0A1I8PK87_STOCA</name>
<dbReference type="AlphaFoldDB" id="A0A1I8PK87"/>
<feature type="transmembrane region" description="Helical" evidence="2">
    <location>
        <begin position="241"/>
        <end position="262"/>
    </location>
</feature>
<feature type="compositionally biased region" description="Low complexity" evidence="1">
    <location>
        <begin position="624"/>
        <end position="633"/>
    </location>
</feature>
<accession>A0A1I8PK87</accession>
<keyword evidence="4" id="KW-1185">Reference proteome</keyword>
<feature type="compositionally biased region" description="Polar residues" evidence="1">
    <location>
        <begin position="133"/>
        <end position="145"/>
    </location>
</feature>
<evidence type="ECO:0000313" key="3">
    <source>
        <dbReference type="EnsemblMetazoa" id="SCAU008841-PA"/>
    </source>
</evidence>